<keyword evidence="4 6" id="KW-1133">Transmembrane helix</keyword>
<evidence type="ECO:0000313" key="8">
    <source>
        <dbReference type="EMBL" id="OKP78824.1"/>
    </source>
</evidence>
<feature type="domain" description="RDD" evidence="7">
    <location>
        <begin position="16"/>
        <end position="170"/>
    </location>
</feature>
<evidence type="ECO:0000256" key="2">
    <source>
        <dbReference type="ARBA" id="ARBA00022475"/>
    </source>
</evidence>
<organism evidence="8 9">
    <name type="scientific">Paenibacillus helianthi</name>
    <dbReference type="NCBI Taxonomy" id="1349432"/>
    <lineage>
        <taxon>Bacteria</taxon>
        <taxon>Bacillati</taxon>
        <taxon>Bacillota</taxon>
        <taxon>Bacilli</taxon>
        <taxon>Bacillales</taxon>
        <taxon>Paenibacillaceae</taxon>
        <taxon>Paenibacillus</taxon>
    </lineage>
</organism>
<evidence type="ECO:0000256" key="5">
    <source>
        <dbReference type="ARBA" id="ARBA00023136"/>
    </source>
</evidence>
<dbReference type="InterPro" id="IPR010432">
    <property type="entry name" value="RDD"/>
</dbReference>
<evidence type="ECO:0000256" key="1">
    <source>
        <dbReference type="ARBA" id="ARBA00004651"/>
    </source>
</evidence>
<dbReference type="Proteomes" id="UP000186058">
    <property type="component" value="Unassembled WGS sequence"/>
</dbReference>
<name>A0ABX3EFR5_9BACL</name>
<dbReference type="EMBL" id="LVWI01000095">
    <property type="protein sequence ID" value="OKP78824.1"/>
    <property type="molecule type" value="Genomic_DNA"/>
</dbReference>
<proteinExistence type="predicted"/>
<sequence>MDRRVEEELVPGDFTGFWKRVLISIVDVLVLLLPAYVVNKFFVWATEHYHSGIPLFIQFALLCAFNIYMVVKYGGTPGKLLLKVRIINADGQLPSVKQALIRDSFYILNSFLAVIASLSAYKTLSISTHAGEWLPLVIGLNAFFGFVIIVDCLCVAFIKNNRAIHDLMAGTYVVDKSAMDSLKPDKIS</sequence>
<evidence type="ECO:0000256" key="3">
    <source>
        <dbReference type="ARBA" id="ARBA00022692"/>
    </source>
</evidence>
<accession>A0ABX3EFR5</accession>
<keyword evidence="3 6" id="KW-0812">Transmembrane</keyword>
<keyword evidence="9" id="KW-1185">Reference proteome</keyword>
<gene>
    <name evidence="8" type="ORF">A3844_28885</name>
</gene>
<feature type="transmembrane region" description="Helical" evidence="6">
    <location>
        <begin position="105"/>
        <end position="121"/>
    </location>
</feature>
<protein>
    <recommendedName>
        <fullName evidence="7">RDD domain-containing protein</fullName>
    </recommendedName>
</protein>
<evidence type="ECO:0000313" key="9">
    <source>
        <dbReference type="Proteomes" id="UP000186058"/>
    </source>
</evidence>
<reference evidence="8 9" key="1">
    <citation type="submission" date="2016-03" db="EMBL/GenBank/DDBJ databases">
        <authorList>
            <person name="Sant'Anna F.H."/>
            <person name="Ambrosini A."/>
            <person name="Souza R."/>
            <person name="Bach E."/>
            <person name="Fernandes G."/>
            <person name="Balsanelli E."/>
            <person name="Baura V.A."/>
            <person name="Souza E.M."/>
            <person name="Passaglia L."/>
        </authorList>
    </citation>
    <scope>NUCLEOTIDE SEQUENCE [LARGE SCALE GENOMIC DNA]</scope>
    <source>
        <strain evidence="8 9">P26E</strain>
    </source>
</reference>
<feature type="transmembrane region" description="Helical" evidence="6">
    <location>
        <begin position="133"/>
        <end position="158"/>
    </location>
</feature>
<dbReference type="RefSeq" id="WP_074083209.1">
    <property type="nucleotide sequence ID" value="NZ_LVWI01000095.1"/>
</dbReference>
<evidence type="ECO:0000256" key="4">
    <source>
        <dbReference type="ARBA" id="ARBA00022989"/>
    </source>
</evidence>
<keyword evidence="5 6" id="KW-0472">Membrane</keyword>
<keyword evidence="2" id="KW-1003">Cell membrane</keyword>
<evidence type="ECO:0000259" key="7">
    <source>
        <dbReference type="Pfam" id="PF06271"/>
    </source>
</evidence>
<dbReference type="InterPro" id="IPR051791">
    <property type="entry name" value="Pra-immunoreactive"/>
</dbReference>
<dbReference type="PANTHER" id="PTHR36115">
    <property type="entry name" value="PROLINE-RICH ANTIGEN HOMOLOG-RELATED"/>
    <property type="match status" value="1"/>
</dbReference>
<comment type="subcellular location">
    <subcellularLocation>
        <location evidence="1">Cell membrane</location>
        <topology evidence="1">Multi-pass membrane protein</topology>
    </subcellularLocation>
</comment>
<comment type="caution">
    <text evidence="8">The sequence shown here is derived from an EMBL/GenBank/DDBJ whole genome shotgun (WGS) entry which is preliminary data.</text>
</comment>
<feature type="transmembrane region" description="Helical" evidence="6">
    <location>
        <begin position="21"/>
        <end position="39"/>
    </location>
</feature>
<feature type="transmembrane region" description="Helical" evidence="6">
    <location>
        <begin position="51"/>
        <end position="71"/>
    </location>
</feature>
<evidence type="ECO:0000256" key="6">
    <source>
        <dbReference type="SAM" id="Phobius"/>
    </source>
</evidence>
<dbReference type="Pfam" id="PF06271">
    <property type="entry name" value="RDD"/>
    <property type="match status" value="1"/>
</dbReference>